<dbReference type="Pfam" id="PF13619">
    <property type="entry name" value="KTSC"/>
    <property type="match status" value="1"/>
</dbReference>
<gene>
    <name evidence="2" type="ORF">EZJ58_0365</name>
</gene>
<dbReference type="EMBL" id="SJOI01000001">
    <property type="protein sequence ID" value="TCL02352.1"/>
    <property type="molecule type" value="Genomic_DNA"/>
</dbReference>
<dbReference type="InterPro" id="IPR025309">
    <property type="entry name" value="KTSC_dom"/>
</dbReference>
<dbReference type="AlphaFoldDB" id="A0A4R1N5L6"/>
<dbReference type="OrthoDB" id="8612029at2"/>
<evidence type="ECO:0000259" key="1">
    <source>
        <dbReference type="Pfam" id="PF13619"/>
    </source>
</evidence>
<keyword evidence="3" id="KW-1185">Reference proteome</keyword>
<dbReference type="Proteomes" id="UP000294555">
    <property type="component" value="Unassembled WGS sequence"/>
</dbReference>
<dbReference type="RefSeq" id="WP_132921311.1">
    <property type="nucleotide sequence ID" value="NZ_SJOI01000001.1"/>
</dbReference>
<accession>A0A4R1N5L6</accession>
<sequence length="70" mass="8179">MERQRVVSEEIQSVGYDVAHRMLEIKFQTIGVYQYPGVSLSVYHSLMEAPSKTECFKNLIKHRYLCRKVG</sequence>
<organism evidence="2 3">
    <name type="scientific">Sodalis ligni</name>
    <dbReference type="NCBI Taxonomy" id="2697027"/>
    <lineage>
        <taxon>Bacteria</taxon>
        <taxon>Pseudomonadati</taxon>
        <taxon>Pseudomonadota</taxon>
        <taxon>Gammaproteobacteria</taxon>
        <taxon>Enterobacterales</taxon>
        <taxon>Bruguierivoracaceae</taxon>
        <taxon>Sodalis</taxon>
    </lineage>
</organism>
<proteinExistence type="predicted"/>
<evidence type="ECO:0000313" key="2">
    <source>
        <dbReference type="EMBL" id="TCL02352.1"/>
    </source>
</evidence>
<evidence type="ECO:0000313" key="3">
    <source>
        <dbReference type="Proteomes" id="UP000294555"/>
    </source>
</evidence>
<feature type="domain" description="KTSC" evidence="1">
    <location>
        <begin position="8"/>
        <end position="64"/>
    </location>
</feature>
<protein>
    <submittedName>
        <fullName evidence="2">KTSC domain-containing protein</fullName>
    </submittedName>
</protein>
<comment type="caution">
    <text evidence="2">The sequence shown here is derived from an EMBL/GenBank/DDBJ whole genome shotgun (WGS) entry which is preliminary data.</text>
</comment>
<name>A0A4R1N5L6_9GAMM</name>
<reference evidence="2 3" key="1">
    <citation type="submission" date="2019-02" db="EMBL/GenBank/DDBJ databases">
        <title>Investigation of anaerobic lignin degradation for improved lignocellulosic biofuels.</title>
        <authorList>
            <person name="Deangelis K."/>
        </authorList>
    </citation>
    <scope>NUCLEOTIDE SEQUENCE [LARGE SCALE GENOMIC DNA]</scope>
    <source>
        <strain evidence="2 3">159R</strain>
    </source>
</reference>